<reference evidence="1 2" key="1">
    <citation type="submission" date="2019-12" db="EMBL/GenBank/DDBJ databases">
        <title>Complete genome sequence of Microcystis aeruginosa strain FD4.</title>
        <authorList>
            <person name="Urakawa H."/>
        </authorList>
    </citation>
    <scope>NUCLEOTIDE SEQUENCE [LARGE SCALE GENOMIC DNA]</scope>
    <source>
        <strain evidence="1 2">FD4</strain>
    </source>
</reference>
<accession>A0A857D0I3</accession>
<gene>
    <name evidence="1" type="ORF">GQR42_05870</name>
</gene>
<proteinExistence type="predicted"/>
<sequence>MSITPLQVITRAWVPVKGRLQLYTFLNKTDNSYLNGEVQSFRFREPIAGRRYQIWVTLALDGKGYILRK</sequence>
<dbReference type="AlphaFoldDB" id="A0A857D0I3"/>
<organism evidence="1 2">
    <name type="scientific">Microcystis aeruginosa FD4</name>
    <dbReference type="NCBI Taxonomy" id="2686288"/>
    <lineage>
        <taxon>Bacteria</taxon>
        <taxon>Bacillati</taxon>
        <taxon>Cyanobacteriota</taxon>
        <taxon>Cyanophyceae</taxon>
        <taxon>Oscillatoriophycideae</taxon>
        <taxon>Chroococcales</taxon>
        <taxon>Microcystaceae</taxon>
        <taxon>Microcystis</taxon>
    </lineage>
</organism>
<evidence type="ECO:0000313" key="2">
    <source>
        <dbReference type="Proteomes" id="UP000438345"/>
    </source>
</evidence>
<dbReference type="EMBL" id="CP046973">
    <property type="protein sequence ID" value="QGZ89177.1"/>
    <property type="molecule type" value="Genomic_DNA"/>
</dbReference>
<dbReference type="Proteomes" id="UP000438345">
    <property type="component" value="Chromosome"/>
</dbReference>
<name>A0A857D0I3_MICAE</name>
<protein>
    <submittedName>
        <fullName evidence="1">Uncharacterized protein</fullName>
    </submittedName>
</protein>
<evidence type="ECO:0000313" key="1">
    <source>
        <dbReference type="EMBL" id="QGZ89177.1"/>
    </source>
</evidence>
<dbReference type="RefSeq" id="WP_158199247.1">
    <property type="nucleotide sequence ID" value="NZ_CP046973.1"/>
</dbReference>